<dbReference type="Pfam" id="PF00126">
    <property type="entry name" value="HTH_1"/>
    <property type="match status" value="1"/>
</dbReference>
<dbReference type="GO" id="GO:0003700">
    <property type="term" value="F:DNA-binding transcription factor activity"/>
    <property type="evidence" value="ECO:0007669"/>
    <property type="project" value="InterPro"/>
</dbReference>
<dbReference type="Pfam" id="PF03466">
    <property type="entry name" value="LysR_substrate"/>
    <property type="match status" value="1"/>
</dbReference>
<dbReference type="SUPFAM" id="SSF46785">
    <property type="entry name" value="Winged helix' DNA-binding domain"/>
    <property type="match status" value="1"/>
</dbReference>
<proteinExistence type="inferred from homology"/>
<reference evidence="9 10" key="1">
    <citation type="journal article" date="2019" name="Emerg. Microbes Infect.">
        <title>Comprehensive subspecies identification of 175 nontuberculous mycobacteria species based on 7547 genomic profiles.</title>
        <authorList>
            <person name="Matsumoto Y."/>
            <person name="Kinjo T."/>
            <person name="Motooka D."/>
            <person name="Nabeya D."/>
            <person name="Jung N."/>
            <person name="Uechi K."/>
            <person name="Horii T."/>
            <person name="Iida T."/>
            <person name="Fujita J."/>
            <person name="Nakamura S."/>
        </authorList>
    </citation>
    <scope>NUCLEOTIDE SEQUENCE [LARGE SCALE GENOMIC DNA]</scope>
    <source>
        <strain evidence="9 10">JCM 6376</strain>
    </source>
</reference>
<evidence type="ECO:0000256" key="1">
    <source>
        <dbReference type="ARBA" id="ARBA00009437"/>
    </source>
</evidence>
<evidence type="ECO:0000256" key="4">
    <source>
        <dbReference type="ARBA" id="ARBA00023159"/>
    </source>
</evidence>
<gene>
    <name evidence="9" type="primary">hcaR</name>
    <name evidence="9" type="ORF">MAIC_49750</name>
</gene>
<dbReference type="Proteomes" id="UP000467327">
    <property type="component" value="Chromosome"/>
</dbReference>
<evidence type="ECO:0000313" key="10">
    <source>
        <dbReference type="Proteomes" id="UP000467327"/>
    </source>
</evidence>
<protein>
    <recommendedName>
        <fullName evidence="6">Probable hydrogen peroxide-inducible genes activator</fullName>
    </recommendedName>
</protein>
<evidence type="ECO:0000256" key="3">
    <source>
        <dbReference type="ARBA" id="ARBA00023125"/>
    </source>
</evidence>
<dbReference type="PRINTS" id="PR00039">
    <property type="entry name" value="HTHLYSR"/>
</dbReference>
<organism evidence="9 10">
    <name type="scientific">Mycolicibacterium aichiense</name>
    <dbReference type="NCBI Taxonomy" id="1799"/>
    <lineage>
        <taxon>Bacteria</taxon>
        <taxon>Bacillati</taxon>
        <taxon>Actinomycetota</taxon>
        <taxon>Actinomycetes</taxon>
        <taxon>Mycobacteriales</taxon>
        <taxon>Mycobacteriaceae</taxon>
        <taxon>Mycolicibacterium</taxon>
    </lineage>
</organism>
<evidence type="ECO:0000256" key="5">
    <source>
        <dbReference type="ARBA" id="ARBA00023163"/>
    </source>
</evidence>
<dbReference type="SUPFAM" id="SSF53850">
    <property type="entry name" value="Periplasmic binding protein-like II"/>
    <property type="match status" value="1"/>
</dbReference>
<evidence type="ECO:0000259" key="8">
    <source>
        <dbReference type="PROSITE" id="PS50931"/>
    </source>
</evidence>
<sequence length="299" mass="32212">MPGPADLDLRVVRYFVTVAEHRHFGRAAAALHMTQPSLSRQIRGLEKQLGATLFERTAQGSVLTAAGATFAGYAKTLLETAADAAAHTRAAAAPRRIVIGYTTNLVVSSAVRELRRRCPDAEVTTAHLPWNGARPALVDHRVDVAVTRLPIPTDGIQVTVLYREPRAVLLARHHRLAMRDELELSDIAAEPMPRTGDAAWDTFWRAETQFVGRTEDGPVIEEVAELADYVASGAGVLIAPADSRLPDLHPDLLAVPLRDVEPAEVALARRAGETSDLVSIFAECAVSHIAAGTPSRRPG</sequence>
<evidence type="ECO:0000256" key="7">
    <source>
        <dbReference type="ARBA" id="ARBA00056658"/>
    </source>
</evidence>
<comment type="similarity">
    <text evidence="1">Belongs to the LysR transcriptional regulatory family.</text>
</comment>
<dbReference type="GO" id="GO:0003677">
    <property type="term" value="F:DNA binding"/>
    <property type="evidence" value="ECO:0007669"/>
    <property type="project" value="UniProtKB-KW"/>
</dbReference>
<dbReference type="AlphaFoldDB" id="A0AAD1MD48"/>
<dbReference type="Gene3D" id="3.40.190.10">
    <property type="entry name" value="Periplasmic binding protein-like II"/>
    <property type="match status" value="2"/>
</dbReference>
<keyword evidence="5" id="KW-0804">Transcription</keyword>
<dbReference type="InterPro" id="IPR000847">
    <property type="entry name" value="LysR_HTH_N"/>
</dbReference>
<dbReference type="PROSITE" id="PS50931">
    <property type="entry name" value="HTH_LYSR"/>
    <property type="match status" value="1"/>
</dbReference>
<dbReference type="EMBL" id="AP022561">
    <property type="protein sequence ID" value="BBX10172.1"/>
    <property type="molecule type" value="Genomic_DNA"/>
</dbReference>
<comment type="function">
    <text evidence="7">Required for the induction the katG gene for catalase. Involved in the response to hydrogen peroxide.</text>
</comment>
<dbReference type="RefSeq" id="WP_115318487.1">
    <property type="nucleotide sequence ID" value="NZ_AP022561.1"/>
</dbReference>
<name>A0AAD1MD48_9MYCO</name>
<dbReference type="PANTHER" id="PTHR30346">
    <property type="entry name" value="TRANSCRIPTIONAL DUAL REGULATOR HCAR-RELATED"/>
    <property type="match status" value="1"/>
</dbReference>
<dbReference type="KEGG" id="maic:MAIC_49750"/>
<dbReference type="PANTHER" id="PTHR30346:SF0">
    <property type="entry name" value="HCA OPERON TRANSCRIPTIONAL ACTIVATOR HCAR"/>
    <property type="match status" value="1"/>
</dbReference>
<evidence type="ECO:0000256" key="6">
    <source>
        <dbReference type="ARBA" id="ARBA00040885"/>
    </source>
</evidence>
<evidence type="ECO:0000256" key="2">
    <source>
        <dbReference type="ARBA" id="ARBA00023015"/>
    </source>
</evidence>
<dbReference type="Gene3D" id="1.10.10.10">
    <property type="entry name" value="Winged helix-like DNA-binding domain superfamily/Winged helix DNA-binding domain"/>
    <property type="match status" value="1"/>
</dbReference>
<keyword evidence="2" id="KW-0805">Transcription regulation</keyword>
<accession>A0AAD1MD48</accession>
<feature type="domain" description="HTH lysR-type" evidence="8">
    <location>
        <begin position="7"/>
        <end position="64"/>
    </location>
</feature>
<dbReference type="InterPro" id="IPR005119">
    <property type="entry name" value="LysR_subst-bd"/>
</dbReference>
<dbReference type="InterPro" id="IPR036388">
    <property type="entry name" value="WH-like_DNA-bd_sf"/>
</dbReference>
<evidence type="ECO:0000313" key="9">
    <source>
        <dbReference type="EMBL" id="BBX10172.1"/>
    </source>
</evidence>
<keyword evidence="3" id="KW-0238">DNA-binding</keyword>
<dbReference type="InterPro" id="IPR036390">
    <property type="entry name" value="WH_DNA-bd_sf"/>
</dbReference>
<keyword evidence="10" id="KW-1185">Reference proteome</keyword>
<keyword evidence="4" id="KW-0010">Activator</keyword>
<dbReference type="GO" id="GO:0032993">
    <property type="term" value="C:protein-DNA complex"/>
    <property type="evidence" value="ECO:0007669"/>
    <property type="project" value="TreeGrafter"/>
</dbReference>
<dbReference type="CDD" id="cd08414">
    <property type="entry name" value="PBP2_LTTR_aromatics_like"/>
    <property type="match status" value="1"/>
</dbReference>
<dbReference type="FunFam" id="1.10.10.10:FF:000001">
    <property type="entry name" value="LysR family transcriptional regulator"/>
    <property type="match status" value="1"/>
</dbReference>